<feature type="region of interest" description="Disordered" evidence="1">
    <location>
        <begin position="152"/>
        <end position="187"/>
    </location>
</feature>
<keyword evidence="2" id="KW-0812">Transmembrane</keyword>
<dbReference type="PANTHER" id="PTHR38588:SF1">
    <property type="entry name" value="BLL0334 PROTEIN"/>
    <property type="match status" value="1"/>
</dbReference>
<evidence type="ECO:0000313" key="3">
    <source>
        <dbReference type="EMBL" id="TQM13336.1"/>
    </source>
</evidence>
<dbReference type="InterPro" id="IPR023393">
    <property type="entry name" value="START-like_dom_sf"/>
</dbReference>
<dbReference type="Gene3D" id="3.30.530.20">
    <property type="match status" value="1"/>
</dbReference>
<evidence type="ECO:0000256" key="1">
    <source>
        <dbReference type="SAM" id="MobiDB-lite"/>
    </source>
</evidence>
<proteinExistence type="predicted"/>
<gene>
    <name evidence="3" type="ORF">FB558_0068</name>
</gene>
<organism evidence="3 4">
    <name type="scientific">Pseudonocardia kunmingensis</name>
    <dbReference type="NCBI Taxonomy" id="630975"/>
    <lineage>
        <taxon>Bacteria</taxon>
        <taxon>Bacillati</taxon>
        <taxon>Actinomycetota</taxon>
        <taxon>Actinomycetes</taxon>
        <taxon>Pseudonocardiales</taxon>
        <taxon>Pseudonocardiaceae</taxon>
        <taxon>Pseudonocardia</taxon>
    </lineage>
</organism>
<reference evidence="3 4" key="1">
    <citation type="submission" date="2019-06" db="EMBL/GenBank/DDBJ databases">
        <title>Sequencing the genomes of 1000 actinobacteria strains.</title>
        <authorList>
            <person name="Klenk H.-P."/>
        </authorList>
    </citation>
    <scope>NUCLEOTIDE SEQUENCE [LARGE SCALE GENOMIC DNA]</scope>
    <source>
        <strain evidence="3 4">DSM 45301</strain>
    </source>
</reference>
<feature type="transmembrane region" description="Helical" evidence="2">
    <location>
        <begin position="198"/>
        <end position="218"/>
    </location>
</feature>
<dbReference type="AlphaFoldDB" id="A0A543DVJ0"/>
<keyword evidence="4" id="KW-1185">Reference proteome</keyword>
<dbReference type="InterPro" id="IPR010419">
    <property type="entry name" value="CO_DH_gsu"/>
</dbReference>
<comment type="caution">
    <text evidence="3">The sequence shown here is derived from an EMBL/GenBank/DDBJ whole genome shotgun (WGS) entry which is preliminary data.</text>
</comment>
<dbReference type="Proteomes" id="UP000315677">
    <property type="component" value="Unassembled WGS sequence"/>
</dbReference>
<protein>
    <recommendedName>
        <fullName evidence="5">Carbon monoxide dehydrogenase subunit G</fullName>
    </recommendedName>
</protein>
<accession>A0A543DVJ0</accession>
<dbReference type="EMBL" id="VFPA01000001">
    <property type="protein sequence ID" value="TQM13336.1"/>
    <property type="molecule type" value="Genomic_DNA"/>
</dbReference>
<dbReference type="RefSeq" id="WP_170231130.1">
    <property type="nucleotide sequence ID" value="NZ_VFPA01000001.1"/>
</dbReference>
<evidence type="ECO:0000313" key="4">
    <source>
        <dbReference type="Proteomes" id="UP000315677"/>
    </source>
</evidence>
<keyword evidence="2" id="KW-0472">Membrane</keyword>
<name>A0A543DVJ0_9PSEU</name>
<dbReference type="SUPFAM" id="SSF55961">
    <property type="entry name" value="Bet v1-like"/>
    <property type="match status" value="1"/>
</dbReference>
<sequence>MRFEEQFSVEATPEQLWELFLDIPVMARCIPGVDDVEVIDDDNVSAIMTQSVGPVSATFSVRLEITGREPGSRLDFAAVGKTARGAKSYLRTVGSMDLRGEGESTLVTLTADASLGGMLGTVGQKVLAKHSHKITEQLAAAVRKELSGGTDELQPAGIVQARTPVDAPTAEGTSLREQPAPSSAVPVAPSLPERLSAVPTPVVVTAAFVGGWLLNAAVRGRRRGR</sequence>
<keyword evidence="2" id="KW-1133">Transmembrane helix</keyword>
<dbReference type="Pfam" id="PF06240">
    <property type="entry name" value="COXG"/>
    <property type="match status" value="1"/>
</dbReference>
<evidence type="ECO:0000256" key="2">
    <source>
        <dbReference type="SAM" id="Phobius"/>
    </source>
</evidence>
<evidence type="ECO:0008006" key="5">
    <source>
        <dbReference type="Google" id="ProtNLM"/>
    </source>
</evidence>
<dbReference type="PANTHER" id="PTHR38588">
    <property type="entry name" value="BLL0334 PROTEIN"/>
    <property type="match status" value="1"/>
</dbReference>